<name>A0A382EYL6_9ZZZZ</name>
<proteinExistence type="predicted"/>
<feature type="region of interest" description="Disordered" evidence="1">
    <location>
        <begin position="1"/>
        <end position="45"/>
    </location>
</feature>
<dbReference type="AlphaFoldDB" id="A0A382EYL6"/>
<dbReference type="EMBL" id="UINC01046712">
    <property type="protein sequence ID" value="SVB55073.1"/>
    <property type="molecule type" value="Genomic_DNA"/>
</dbReference>
<feature type="non-terminal residue" evidence="2">
    <location>
        <position position="45"/>
    </location>
</feature>
<sequence>MHKWENRDRKLSRRRSLKELNAGYREQEDDDQKSNKKFRKELDKL</sequence>
<accession>A0A382EYL6</accession>
<reference evidence="2" key="1">
    <citation type="submission" date="2018-05" db="EMBL/GenBank/DDBJ databases">
        <authorList>
            <person name="Lanie J.A."/>
            <person name="Ng W.-L."/>
            <person name="Kazmierczak K.M."/>
            <person name="Andrzejewski T.M."/>
            <person name="Davidsen T.M."/>
            <person name="Wayne K.J."/>
            <person name="Tettelin H."/>
            <person name="Glass J.I."/>
            <person name="Rusch D."/>
            <person name="Podicherti R."/>
            <person name="Tsui H.-C.T."/>
            <person name="Winkler M.E."/>
        </authorList>
    </citation>
    <scope>NUCLEOTIDE SEQUENCE</scope>
</reference>
<gene>
    <name evidence="2" type="ORF">METZ01_LOCUS207927</name>
</gene>
<evidence type="ECO:0000313" key="2">
    <source>
        <dbReference type="EMBL" id="SVB55073.1"/>
    </source>
</evidence>
<evidence type="ECO:0000256" key="1">
    <source>
        <dbReference type="SAM" id="MobiDB-lite"/>
    </source>
</evidence>
<organism evidence="2">
    <name type="scientific">marine metagenome</name>
    <dbReference type="NCBI Taxonomy" id="408172"/>
    <lineage>
        <taxon>unclassified sequences</taxon>
        <taxon>metagenomes</taxon>
        <taxon>ecological metagenomes</taxon>
    </lineage>
</organism>
<protein>
    <submittedName>
        <fullName evidence="2">Uncharacterized protein</fullName>
    </submittedName>
</protein>